<name>A0A1H8MW81_9RHOB</name>
<accession>A0A1H8MW81</accession>
<dbReference type="RefSeq" id="WP_093115363.1">
    <property type="nucleotide sequence ID" value="NZ_FODS01000002.1"/>
</dbReference>
<dbReference type="OrthoDB" id="7170465at2"/>
<dbReference type="STRING" id="569882.SAMN04490248_102292"/>
<evidence type="ECO:0000313" key="2">
    <source>
        <dbReference type="Proteomes" id="UP000198893"/>
    </source>
</evidence>
<dbReference type="InterPro" id="IPR036291">
    <property type="entry name" value="NAD(P)-bd_dom_sf"/>
</dbReference>
<sequence length="304" mass="33627">MQQTALILGSSGRFGRASAEAFAAAGWQVRRFDRARDDLMQAARGADVIVNGWNPAYPDWATNVPHLTRQVIAAAKAHDATVIVPGNVYVYGDGSPQVFDLTTPHAATNPLGRIRIEMEQAYRASGVRTILLRAGDFIDTQASGNWFDLMMTPKIAQGRFTYPGRRDIPHAWAYLPDMARAAVMLAERRDTLNRYEEVGFPGYTLSGDEMAAALEQVTGRALRVKPLNWLPLRLAAPVWKMGRCLVEMRYLWNLPHRIGAVRFDALLPGFRHTPLDKALASALPQVALRPAPAAQPSRSTQISR</sequence>
<evidence type="ECO:0000313" key="1">
    <source>
        <dbReference type="EMBL" id="SEO21617.1"/>
    </source>
</evidence>
<gene>
    <name evidence="1" type="ORF">SAMN04490248_102292</name>
</gene>
<proteinExistence type="predicted"/>
<dbReference type="AlphaFoldDB" id="A0A1H8MW81"/>
<organism evidence="1 2">
    <name type="scientific">Salinihabitans flavidus</name>
    <dbReference type="NCBI Taxonomy" id="569882"/>
    <lineage>
        <taxon>Bacteria</taxon>
        <taxon>Pseudomonadati</taxon>
        <taxon>Pseudomonadota</taxon>
        <taxon>Alphaproteobacteria</taxon>
        <taxon>Rhodobacterales</taxon>
        <taxon>Roseobacteraceae</taxon>
        <taxon>Salinihabitans</taxon>
    </lineage>
</organism>
<dbReference type="EMBL" id="FODS01000002">
    <property type="protein sequence ID" value="SEO21617.1"/>
    <property type="molecule type" value="Genomic_DNA"/>
</dbReference>
<keyword evidence="2" id="KW-1185">Reference proteome</keyword>
<dbReference type="SUPFAM" id="SSF51735">
    <property type="entry name" value="NAD(P)-binding Rossmann-fold domains"/>
    <property type="match status" value="1"/>
</dbReference>
<protein>
    <submittedName>
        <fullName evidence="1">Nucleoside-diphosphate-sugar epimerase</fullName>
    </submittedName>
</protein>
<dbReference type="Gene3D" id="3.40.50.720">
    <property type="entry name" value="NAD(P)-binding Rossmann-like Domain"/>
    <property type="match status" value="1"/>
</dbReference>
<dbReference type="Proteomes" id="UP000198893">
    <property type="component" value="Unassembled WGS sequence"/>
</dbReference>
<reference evidence="1 2" key="1">
    <citation type="submission" date="2016-10" db="EMBL/GenBank/DDBJ databases">
        <authorList>
            <person name="de Groot N.N."/>
        </authorList>
    </citation>
    <scope>NUCLEOTIDE SEQUENCE [LARGE SCALE GENOMIC DNA]</scope>
    <source>
        <strain evidence="1 2">DSM 27842</strain>
    </source>
</reference>